<evidence type="ECO:0000256" key="1">
    <source>
        <dbReference type="SAM" id="Phobius"/>
    </source>
</evidence>
<evidence type="ECO:0000313" key="2">
    <source>
        <dbReference type="EMBL" id="TLS39003.1"/>
    </source>
</evidence>
<accession>A0A5R9FDP9</accession>
<keyword evidence="1" id="KW-1133">Transmembrane helix</keyword>
<reference evidence="2 3" key="1">
    <citation type="submission" date="2019-04" db="EMBL/GenBank/DDBJ databases">
        <title>Bacillus caeni sp. nov., a bacterium isolated from mangrove sediment.</title>
        <authorList>
            <person name="Huang H."/>
            <person name="Mo K."/>
            <person name="Hu Y."/>
        </authorList>
    </citation>
    <scope>NUCLEOTIDE SEQUENCE [LARGE SCALE GENOMIC DNA]</scope>
    <source>
        <strain evidence="2 3">HB172195</strain>
    </source>
</reference>
<gene>
    <name evidence="2" type="ORF">FCL54_01450</name>
</gene>
<keyword evidence="1" id="KW-0472">Membrane</keyword>
<evidence type="ECO:0000313" key="3">
    <source>
        <dbReference type="Proteomes" id="UP000308230"/>
    </source>
</evidence>
<sequence>MSRQYYNLCCENRGKPVEIECFDGKVHRGVIHEVDNEFVYLSPLDGPPREGPTGPGTFLWGFGGAFAGGFLGGLFGVSLASIAFFRPYGFFY</sequence>
<proteinExistence type="predicted"/>
<dbReference type="RefSeq" id="WP_138122419.1">
    <property type="nucleotide sequence ID" value="NZ_SWLG01000001.1"/>
</dbReference>
<dbReference type="AlphaFoldDB" id="A0A5R9FDP9"/>
<organism evidence="2 3">
    <name type="scientific">Exobacillus caeni</name>
    <dbReference type="NCBI Taxonomy" id="2574798"/>
    <lineage>
        <taxon>Bacteria</taxon>
        <taxon>Bacillati</taxon>
        <taxon>Bacillota</taxon>
        <taxon>Bacilli</taxon>
        <taxon>Bacillales</taxon>
        <taxon>Guptibacillaceae</taxon>
        <taxon>Exobacillus</taxon>
    </lineage>
</organism>
<feature type="transmembrane region" description="Helical" evidence="1">
    <location>
        <begin position="58"/>
        <end position="85"/>
    </location>
</feature>
<keyword evidence="3" id="KW-1185">Reference proteome</keyword>
<dbReference type="Proteomes" id="UP000308230">
    <property type="component" value="Unassembled WGS sequence"/>
</dbReference>
<protein>
    <submittedName>
        <fullName evidence="2">Uncharacterized protein</fullName>
    </submittedName>
</protein>
<comment type="caution">
    <text evidence="2">The sequence shown here is derived from an EMBL/GenBank/DDBJ whole genome shotgun (WGS) entry which is preliminary data.</text>
</comment>
<dbReference type="OrthoDB" id="2991597at2"/>
<name>A0A5R9FDP9_9BACL</name>
<dbReference type="EMBL" id="SWLG01000001">
    <property type="protein sequence ID" value="TLS39003.1"/>
    <property type="molecule type" value="Genomic_DNA"/>
</dbReference>
<keyword evidence="1" id="KW-0812">Transmembrane</keyword>